<evidence type="ECO:0000256" key="8">
    <source>
        <dbReference type="ARBA" id="ARBA00037676"/>
    </source>
</evidence>
<reference evidence="13 14" key="1">
    <citation type="journal article" date="2015" name="Sci. Rep.">
        <title>Chromosome-level genome map provides insights into diverse defense mechanisms in the medicinal fungus Ganoderma sinense.</title>
        <authorList>
            <person name="Zhu Y."/>
            <person name="Xu J."/>
            <person name="Sun C."/>
            <person name="Zhou S."/>
            <person name="Xu H."/>
            <person name="Nelson D.R."/>
            <person name="Qian J."/>
            <person name="Song J."/>
            <person name="Luo H."/>
            <person name="Xiang L."/>
            <person name="Li Y."/>
            <person name="Xu Z."/>
            <person name="Ji A."/>
            <person name="Wang L."/>
            <person name="Lu S."/>
            <person name="Hayward A."/>
            <person name="Sun W."/>
            <person name="Li X."/>
            <person name="Schwartz D.C."/>
            <person name="Wang Y."/>
            <person name="Chen S."/>
        </authorList>
    </citation>
    <scope>NUCLEOTIDE SEQUENCE [LARGE SCALE GENOMIC DNA]</scope>
    <source>
        <strain evidence="13 14">ZZ0214-1</strain>
    </source>
</reference>
<dbReference type="Pfam" id="PF01370">
    <property type="entry name" value="Epimerase"/>
    <property type="match status" value="1"/>
</dbReference>
<keyword evidence="14" id="KW-1185">Reference proteome</keyword>
<keyword evidence="11" id="KW-0119">Carbohydrate metabolism</keyword>
<evidence type="ECO:0000313" key="13">
    <source>
        <dbReference type="EMBL" id="PIL31081.1"/>
    </source>
</evidence>
<evidence type="ECO:0000256" key="4">
    <source>
        <dbReference type="ARBA" id="ARBA00005028"/>
    </source>
</evidence>
<name>A0A2G8SBF5_9APHY</name>
<evidence type="ECO:0000256" key="6">
    <source>
        <dbReference type="ARBA" id="ARBA00023144"/>
    </source>
</evidence>
<feature type="domain" description="NAD-dependent epimerase/dehydratase" evidence="12">
    <location>
        <begin position="7"/>
        <end position="274"/>
    </location>
</feature>
<dbReference type="AlphaFoldDB" id="A0A2G8SBF5"/>
<evidence type="ECO:0000256" key="9">
    <source>
        <dbReference type="ARBA" id="ARBA00037955"/>
    </source>
</evidence>
<evidence type="ECO:0000256" key="5">
    <source>
        <dbReference type="ARBA" id="ARBA00023027"/>
    </source>
</evidence>
<dbReference type="PRINTS" id="PR01713">
    <property type="entry name" value="NUCEPIMERASE"/>
</dbReference>
<proteinExistence type="inferred from homology"/>
<dbReference type="InterPro" id="IPR005886">
    <property type="entry name" value="UDP_G4E"/>
</dbReference>
<evidence type="ECO:0000256" key="1">
    <source>
        <dbReference type="ARBA" id="ARBA00000083"/>
    </source>
</evidence>
<dbReference type="OrthoDB" id="9402762at2759"/>
<comment type="similarity">
    <text evidence="9">In the N-terminal section; belongs to the NAD(P)-dependent epimerase/dehydratase family.</text>
</comment>
<comment type="pathway">
    <text evidence="4">Carbohydrate metabolism; hexose metabolism.</text>
</comment>
<dbReference type="EMBL" id="AYKW01000012">
    <property type="protein sequence ID" value="PIL31081.1"/>
    <property type="molecule type" value="Genomic_DNA"/>
</dbReference>
<dbReference type="InterPro" id="IPR001509">
    <property type="entry name" value="Epimerase_deHydtase"/>
</dbReference>
<sequence length="372" mass="40557">MSELKRVLVTGGAGYIGSHVIFALQQTRRYKVISVDNHHNSSPKALERVAKLARDALPADASAQDRDSAEIDVHTVDLTKPDQIRAVFAQYGKGGIWGVIHIAAYKAVGESTEIPLTYYENNVSATVYLLQAAGEFGCTRVVYSSSATVYGTPPVIPIPETTRLEAHSPYGKTKVMCETIIADLCAAEPTRWRGLSLRYFNPGGAHPSGDIGEAPIGRPGNLFPLLAAIAVGRQPNDLKVFGNDYPTPDGTCVRDYLHVLDLAKGHLLALDALAPESKVFDDCPTDARYKAYNLGKGKGMSVLQIVEAMRAETKFDFKYEIVGRRRGDVPDLTADPALAAAQLGFKAEQTLETMCRDLWNWQTKNPKGYDSD</sequence>
<comment type="similarity">
    <text evidence="11">Belongs to the NAD(P)-dependent epimerase/dehydratase family.</text>
</comment>
<dbReference type="PANTHER" id="PTHR43725:SF47">
    <property type="entry name" value="UDP-GLUCOSE 4-EPIMERASE"/>
    <property type="match status" value="1"/>
</dbReference>
<dbReference type="EC" id="5.1.3.2" evidence="11"/>
<keyword evidence="5 11" id="KW-0520">NAD</keyword>
<dbReference type="UniPathway" id="UPA00214"/>
<gene>
    <name evidence="13" type="ORF">GSI_05777</name>
</gene>
<evidence type="ECO:0000259" key="12">
    <source>
        <dbReference type="Pfam" id="PF01370"/>
    </source>
</evidence>
<dbReference type="Proteomes" id="UP000230002">
    <property type="component" value="Unassembled WGS sequence"/>
</dbReference>
<accession>A0A2G8SBF5</accession>
<comment type="function">
    <text evidence="8">Mutarotase converts alpha-aldose to the beta-anomer. It is active on D-glucose, L-arabinose, D-xylose, D-galactose, maltose and lactose.</text>
</comment>
<evidence type="ECO:0000256" key="2">
    <source>
        <dbReference type="ARBA" id="ARBA00001911"/>
    </source>
</evidence>
<dbReference type="InterPro" id="IPR036291">
    <property type="entry name" value="NAD(P)-bd_dom_sf"/>
</dbReference>
<dbReference type="SUPFAM" id="SSF51735">
    <property type="entry name" value="NAD(P)-binding Rossmann-fold domains"/>
    <property type="match status" value="1"/>
</dbReference>
<evidence type="ECO:0000256" key="10">
    <source>
        <dbReference type="ARBA" id="ARBA00038238"/>
    </source>
</evidence>
<dbReference type="CDD" id="cd05247">
    <property type="entry name" value="UDP_G4E_1_SDR_e"/>
    <property type="match status" value="1"/>
</dbReference>
<dbReference type="Gene3D" id="3.40.50.720">
    <property type="entry name" value="NAD(P)-binding Rossmann-like Domain"/>
    <property type="match status" value="1"/>
</dbReference>
<dbReference type="GO" id="GO:0006012">
    <property type="term" value="P:galactose metabolic process"/>
    <property type="evidence" value="ECO:0007669"/>
    <property type="project" value="UniProtKB-UniPathway"/>
</dbReference>
<comment type="cofactor">
    <cofactor evidence="2 11">
        <name>NAD(+)</name>
        <dbReference type="ChEBI" id="CHEBI:57540"/>
    </cofactor>
</comment>
<comment type="subunit">
    <text evidence="11">Homodimer.</text>
</comment>
<evidence type="ECO:0000256" key="11">
    <source>
        <dbReference type="RuleBase" id="RU366046"/>
    </source>
</evidence>
<keyword evidence="7 11" id="KW-0413">Isomerase</keyword>
<protein>
    <recommendedName>
        <fullName evidence="11">UDP-glucose 4-epimerase</fullName>
        <ecNumber evidence="11">5.1.3.2</ecNumber>
    </recommendedName>
</protein>
<comment type="catalytic activity">
    <reaction evidence="1 11">
        <text>UDP-alpha-D-glucose = UDP-alpha-D-galactose</text>
        <dbReference type="Rhea" id="RHEA:22168"/>
        <dbReference type="ChEBI" id="CHEBI:58885"/>
        <dbReference type="ChEBI" id="CHEBI:66914"/>
        <dbReference type="EC" id="5.1.3.2"/>
    </reaction>
</comment>
<evidence type="ECO:0000313" key="14">
    <source>
        <dbReference type="Proteomes" id="UP000230002"/>
    </source>
</evidence>
<dbReference type="Gene3D" id="3.90.25.10">
    <property type="entry name" value="UDP-galactose 4-epimerase, domain 1"/>
    <property type="match status" value="1"/>
</dbReference>
<dbReference type="GO" id="GO:0005829">
    <property type="term" value="C:cytosol"/>
    <property type="evidence" value="ECO:0007669"/>
    <property type="project" value="TreeGrafter"/>
</dbReference>
<comment type="similarity">
    <text evidence="10">In the C-terminal section; belongs to the aldose epimerase family.</text>
</comment>
<evidence type="ECO:0000256" key="3">
    <source>
        <dbReference type="ARBA" id="ARBA00004947"/>
    </source>
</evidence>
<dbReference type="PANTHER" id="PTHR43725">
    <property type="entry name" value="UDP-GLUCOSE 4-EPIMERASE"/>
    <property type="match status" value="1"/>
</dbReference>
<evidence type="ECO:0000256" key="7">
    <source>
        <dbReference type="ARBA" id="ARBA00023235"/>
    </source>
</evidence>
<keyword evidence="6" id="KW-0299">Galactose metabolism</keyword>
<comment type="caution">
    <text evidence="13">The sequence shown here is derived from an EMBL/GenBank/DDBJ whole genome shotgun (WGS) entry which is preliminary data.</text>
</comment>
<dbReference type="NCBIfam" id="TIGR01179">
    <property type="entry name" value="galE"/>
    <property type="match status" value="1"/>
</dbReference>
<comment type="pathway">
    <text evidence="3 11">Carbohydrate metabolism; galactose metabolism.</text>
</comment>
<organism evidence="13 14">
    <name type="scientific">Ganoderma sinense ZZ0214-1</name>
    <dbReference type="NCBI Taxonomy" id="1077348"/>
    <lineage>
        <taxon>Eukaryota</taxon>
        <taxon>Fungi</taxon>
        <taxon>Dikarya</taxon>
        <taxon>Basidiomycota</taxon>
        <taxon>Agaricomycotina</taxon>
        <taxon>Agaricomycetes</taxon>
        <taxon>Polyporales</taxon>
        <taxon>Polyporaceae</taxon>
        <taxon>Ganoderma</taxon>
    </lineage>
</organism>
<dbReference type="STRING" id="1077348.A0A2G8SBF5"/>
<dbReference type="GO" id="GO:0003978">
    <property type="term" value="F:UDP-glucose 4-epimerase activity"/>
    <property type="evidence" value="ECO:0007669"/>
    <property type="project" value="UniProtKB-UniRule"/>
</dbReference>